<dbReference type="Pfam" id="PF05709">
    <property type="entry name" value="Sipho_tail"/>
    <property type="match status" value="1"/>
</dbReference>
<dbReference type="EMBL" id="FNEH01000021">
    <property type="protein sequence ID" value="SDI95377.1"/>
    <property type="molecule type" value="Genomic_DNA"/>
</dbReference>
<accession>A0A1G8PSB1</accession>
<dbReference type="AlphaFoldDB" id="A0A1G8PSB1"/>
<feature type="domain" description="Siphovirus-type tail component C-terminal" evidence="2">
    <location>
        <begin position="161"/>
        <end position="264"/>
    </location>
</feature>
<reference evidence="3 4" key="1">
    <citation type="submission" date="2016-10" db="EMBL/GenBank/DDBJ databases">
        <authorList>
            <person name="de Groot N.N."/>
        </authorList>
    </citation>
    <scope>NUCLEOTIDE SEQUENCE [LARGE SCALE GENOMIC DNA]</scope>
    <source>
        <strain evidence="3 4">WG7</strain>
    </source>
</reference>
<dbReference type="InterPro" id="IPR008841">
    <property type="entry name" value="Siphovirus-type_tail_N"/>
</dbReference>
<dbReference type="Pfam" id="PF22768">
    <property type="entry name" value="SPP1_Dit"/>
    <property type="match status" value="1"/>
</dbReference>
<gene>
    <name evidence="3" type="ORF">SAMN04515654_12114</name>
</gene>
<sequence>MLISFINSEGGVLTLPENNKFILNDWAGFANTSHSLKENKAPEQIGTTIINRIFSSRVIDLQFRMVRQNRQNLFNLRREVISKLNPMLGQGKIVWQQNDGTVFQINAELDNLQMPSGDAQSNTFQEVQVSFLAEDPRWYDFEITEIDLLLDSEVALLNNGDTKTHCEIEITGPVKNPKIYNLTSGKVIIINRELLAGEKVIVNTEFGNKNISFINEDGQNRRAMSILDLDSELFYLEKGTNSLFCEGAYTTEETDFKIKFYNRYLGV</sequence>
<dbReference type="Gene3D" id="2.40.30.200">
    <property type="match status" value="1"/>
</dbReference>
<dbReference type="RefSeq" id="WP_089716395.1">
    <property type="nucleotide sequence ID" value="NZ_FNEH01000021.1"/>
</dbReference>
<feature type="domain" description="Siphovirus-type tail component RIFT-related" evidence="1">
    <location>
        <begin position="9"/>
        <end position="100"/>
    </location>
</feature>
<evidence type="ECO:0000313" key="3">
    <source>
        <dbReference type="EMBL" id="SDI95377.1"/>
    </source>
</evidence>
<organism evidence="3 4">
    <name type="scientific">Halanaerobium congolense</name>
    <dbReference type="NCBI Taxonomy" id="54121"/>
    <lineage>
        <taxon>Bacteria</taxon>
        <taxon>Bacillati</taxon>
        <taxon>Bacillota</taxon>
        <taxon>Clostridia</taxon>
        <taxon>Halanaerobiales</taxon>
        <taxon>Halanaerobiaceae</taxon>
        <taxon>Halanaerobium</taxon>
    </lineage>
</organism>
<evidence type="ECO:0000259" key="2">
    <source>
        <dbReference type="Pfam" id="PF22768"/>
    </source>
</evidence>
<dbReference type="Proteomes" id="UP000198945">
    <property type="component" value="Unassembled WGS sequence"/>
</dbReference>
<evidence type="ECO:0000259" key="1">
    <source>
        <dbReference type="Pfam" id="PF05709"/>
    </source>
</evidence>
<dbReference type="Gene3D" id="2.60.120.860">
    <property type="match status" value="1"/>
</dbReference>
<proteinExistence type="predicted"/>
<evidence type="ECO:0000313" key="4">
    <source>
        <dbReference type="Proteomes" id="UP000198945"/>
    </source>
</evidence>
<protein>
    <submittedName>
        <fullName evidence="3">Phage tail protein</fullName>
    </submittedName>
</protein>
<dbReference type="InterPro" id="IPR054738">
    <property type="entry name" value="Siphovirus-type_tail_C"/>
</dbReference>
<name>A0A1G8PSB1_9FIRM</name>